<feature type="compositionally biased region" description="Low complexity" evidence="1">
    <location>
        <begin position="127"/>
        <end position="138"/>
    </location>
</feature>
<keyword evidence="3" id="KW-1185">Reference proteome</keyword>
<comment type="caution">
    <text evidence="2">The sequence shown here is derived from an EMBL/GenBank/DDBJ whole genome shotgun (WGS) entry which is preliminary data.</text>
</comment>
<sequence>MNNNSKNGKVASSVRGEGAGSPREYDNRRTALLSQARQGHIATDTSMSLVNDQEKGAPPVVHTNAQSEELHLEALRKIAHLEGQLAEQRSRTEMPAQRSYVSVASSAPRKPPDQPATPSVQPVKPTATSHKVVVSSSSSTDAEVVKSNLISILRKTPSIKVRQIYKRQSGSVLLEVPTPADMALVKESLKDSQHLKCSEPKRIIPWIIIYEIPTHLENEQILDDIIVKNIDNESLHAEARQKIRAVARIKARTTDKTNIIISIPDSVRQLFNSNKPPSCSCPQACGYCANGEHSYKDCPNKDKPACCVNCKSSGEGADTNHEVTSGDCPCYKRRLDRYRKLLDHS</sequence>
<feature type="region of interest" description="Disordered" evidence="1">
    <location>
        <begin position="86"/>
        <end position="138"/>
    </location>
</feature>
<reference evidence="2 3" key="1">
    <citation type="submission" date="2023-03" db="EMBL/GenBank/DDBJ databases">
        <title>Genome insight into feeding habits of ladybird beetles.</title>
        <authorList>
            <person name="Li H.-S."/>
            <person name="Huang Y.-H."/>
            <person name="Pang H."/>
        </authorList>
    </citation>
    <scope>NUCLEOTIDE SEQUENCE [LARGE SCALE GENOMIC DNA]</scope>
    <source>
        <strain evidence="2">SYSU_2023b</strain>
        <tissue evidence="2">Whole body</tissue>
    </source>
</reference>
<evidence type="ECO:0000313" key="3">
    <source>
        <dbReference type="Proteomes" id="UP001431783"/>
    </source>
</evidence>
<dbReference type="Proteomes" id="UP001431783">
    <property type="component" value="Unassembled WGS sequence"/>
</dbReference>
<evidence type="ECO:0008006" key="4">
    <source>
        <dbReference type="Google" id="ProtNLM"/>
    </source>
</evidence>
<protein>
    <recommendedName>
        <fullName evidence="4">Gag-like protein</fullName>
    </recommendedName>
</protein>
<organism evidence="2 3">
    <name type="scientific">Henosepilachna vigintioctopunctata</name>
    <dbReference type="NCBI Taxonomy" id="420089"/>
    <lineage>
        <taxon>Eukaryota</taxon>
        <taxon>Metazoa</taxon>
        <taxon>Ecdysozoa</taxon>
        <taxon>Arthropoda</taxon>
        <taxon>Hexapoda</taxon>
        <taxon>Insecta</taxon>
        <taxon>Pterygota</taxon>
        <taxon>Neoptera</taxon>
        <taxon>Endopterygota</taxon>
        <taxon>Coleoptera</taxon>
        <taxon>Polyphaga</taxon>
        <taxon>Cucujiformia</taxon>
        <taxon>Coccinelloidea</taxon>
        <taxon>Coccinellidae</taxon>
        <taxon>Epilachninae</taxon>
        <taxon>Epilachnini</taxon>
        <taxon>Henosepilachna</taxon>
    </lineage>
</organism>
<evidence type="ECO:0000256" key="1">
    <source>
        <dbReference type="SAM" id="MobiDB-lite"/>
    </source>
</evidence>
<dbReference type="AlphaFoldDB" id="A0AAW1ULN0"/>
<gene>
    <name evidence="2" type="ORF">WA026_010219</name>
</gene>
<proteinExistence type="predicted"/>
<name>A0AAW1ULN0_9CUCU</name>
<accession>A0AAW1ULN0</accession>
<evidence type="ECO:0000313" key="2">
    <source>
        <dbReference type="EMBL" id="KAK9880334.1"/>
    </source>
</evidence>
<dbReference type="EMBL" id="JARQZJ010000064">
    <property type="protein sequence ID" value="KAK9880334.1"/>
    <property type="molecule type" value="Genomic_DNA"/>
</dbReference>
<feature type="region of interest" description="Disordered" evidence="1">
    <location>
        <begin position="1"/>
        <end position="29"/>
    </location>
</feature>